<accession>A0ABS6NPE4</accession>
<comment type="similarity">
    <text evidence="1">Belongs to the barstar family.</text>
</comment>
<dbReference type="Pfam" id="PF01337">
    <property type="entry name" value="Barstar"/>
    <property type="match status" value="1"/>
</dbReference>
<evidence type="ECO:0000313" key="4">
    <source>
        <dbReference type="EMBL" id="MBV4397455.1"/>
    </source>
</evidence>
<reference evidence="4 5" key="1">
    <citation type="submission" date="2021-06" db="EMBL/GenBank/DDBJ databases">
        <authorList>
            <person name="Lu T."/>
            <person name="Wang Q."/>
            <person name="Han X."/>
        </authorList>
    </citation>
    <scope>NUCLEOTIDE SEQUENCE [LARGE SCALE GENOMIC DNA]</scope>
    <source>
        <strain evidence="4 5">LAM0050</strain>
    </source>
</reference>
<feature type="region of interest" description="Disordered" evidence="2">
    <location>
        <begin position="139"/>
        <end position="162"/>
    </location>
</feature>
<name>A0ABS6NPE4_9BURK</name>
<dbReference type="Proteomes" id="UP000722165">
    <property type="component" value="Unassembled WGS sequence"/>
</dbReference>
<evidence type="ECO:0000256" key="2">
    <source>
        <dbReference type="SAM" id="MobiDB-lite"/>
    </source>
</evidence>
<gene>
    <name evidence="4" type="ORF">KU392_09340</name>
</gene>
<dbReference type="RefSeq" id="WP_169293778.1">
    <property type="nucleotide sequence ID" value="NZ_JAHSPR010000006.1"/>
</dbReference>
<dbReference type="InterPro" id="IPR000468">
    <property type="entry name" value="Barstar"/>
</dbReference>
<organism evidence="4 5">
    <name type="scientific">Advenella alkanexedens</name>
    <dbReference type="NCBI Taxonomy" id="1481665"/>
    <lineage>
        <taxon>Bacteria</taxon>
        <taxon>Pseudomonadati</taxon>
        <taxon>Pseudomonadota</taxon>
        <taxon>Betaproteobacteria</taxon>
        <taxon>Burkholderiales</taxon>
        <taxon>Alcaligenaceae</taxon>
    </lineage>
</organism>
<evidence type="ECO:0000313" key="5">
    <source>
        <dbReference type="Proteomes" id="UP000722165"/>
    </source>
</evidence>
<proteinExistence type="inferred from homology"/>
<dbReference type="Gene3D" id="3.30.370.10">
    <property type="entry name" value="Barstar-like"/>
    <property type="match status" value="1"/>
</dbReference>
<dbReference type="InterPro" id="IPR035905">
    <property type="entry name" value="Barstar-like_sf"/>
</dbReference>
<protein>
    <submittedName>
        <fullName evidence="4">Barstar family protein</fullName>
    </submittedName>
</protein>
<evidence type="ECO:0000259" key="3">
    <source>
        <dbReference type="Pfam" id="PF01337"/>
    </source>
</evidence>
<evidence type="ECO:0000256" key="1">
    <source>
        <dbReference type="ARBA" id="ARBA00006845"/>
    </source>
</evidence>
<sequence length="162" mass="17614">MSKKSETILTKILSSGGEIKAESQKQEEVAALAEELGLTFFSADCDKARNRSAILRALAKAVDYPVFFGNNMDALLDCLGETLLDQKKGMVLWIKNLHSGDPTLAEDARDIQGILNDTLEFAADKDRIFVYSIEHVGKHSDPEPGVAPAPYAESQGAESQSK</sequence>
<comment type="caution">
    <text evidence="4">The sequence shown here is derived from an EMBL/GenBank/DDBJ whole genome shotgun (WGS) entry which is preliminary data.</text>
</comment>
<keyword evidence="5" id="KW-1185">Reference proteome</keyword>
<dbReference type="SUPFAM" id="SSF52038">
    <property type="entry name" value="Barstar-related"/>
    <property type="match status" value="1"/>
</dbReference>
<feature type="domain" description="Barstar (barnase inhibitor)" evidence="3">
    <location>
        <begin position="40"/>
        <end position="131"/>
    </location>
</feature>
<dbReference type="EMBL" id="JAHSPR010000006">
    <property type="protein sequence ID" value="MBV4397455.1"/>
    <property type="molecule type" value="Genomic_DNA"/>
</dbReference>